<name>A9IL28_BART1</name>
<evidence type="ECO:0000256" key="1">
    <source>
        <dbReference type="SAM" id="Phobius"/>
    </source>
</evidence>
<gene>
    <name evidence="2" type="ordered locus">BT_0015</name>
</gene>
<evidence type="ECO:0000313" key="2">
    <source>
        <dbReference type="EMBL" id="CAK00519.1"/>
    </source>
</evidence>
<sequence length="215" mass="24204">MSVHNHYEVFSTQSSVGDVFKKASQHSRRISLLKIFLPLSALVSALIFCWFTFFSVPHVTSNPIPLNNEESEVMNLTILNPKLEGYTRAHEPYWLKAEKAFQDHTRSGIIGLQNITAKASMGQQRQIFLAAQGGVYDNINGFLQLDKPFTITTNDGMMAQFMSADINLSEGQLKTDQYVNIQRAGFHLAANALQIREKGKNMYFHGGVHLVLQKQ</sequence>
<organism evidence="2 3">
    <name type="scientific">Bartonella tribocorum (strain DSM 28219 / CCUG 45778 / CIP 105476 / IBS 506)</name>
    <dbReference type="NCBI Taxonomy" id="382640"/>
    <lineage>
        <taxon>Bacteria</taxon>
        <taxon>Pseudomonadati</taxon>
        <taxon>Pseudomonadota</taxon>
        <taxon>Alphaproteobacteria</taxon>
        <taxon>Hyphomicrobiales</taxon>
        <taxon>Bartonellaceae</taxon>
        <taxon>Bartonella</taxon>
    </lineage>
</organism>
<keyword evidence="3" id="KW-1185">Reference proteome</keyword>
<proteinExistence type="predicted"/>
<feature type="transmembrane region" description="Helical" evidence="1">
    <location>
        <begin position="31"/>
        <end position="53"/>
    </location>
</feature>
<dbReference type="HOGENOM" id="CLU_093446_1_0_5"/>
<evidence type="ECO:0000313" key="3">
    <source>
        <dbReference type="Proteomes" id="UP000001592"/>
    </source>
</evidence>
<keyword evidence="1" id="KW-0472">Membrane</keyword>
<dbReference type="AlphaFoldDB" id="A9IL28"/>
<reference evidence="2 3" key="1">
    <citation type="journal article" date="2007" name="Nat. Genet.">
        <title>Genomic analysis of Bartonella identifies type IV secretion systems as host adaptability factors.</title>
        <authorList>
            <person name="Saenz H.L."/>
            <person name="Engel P."/>
            <person name="Stoeckli M.C."/>
            <person name="Lanz C."/>
            <person name="Raddatz G."/>
            <person name="Vayssier-Taussat M."/>
            <person name="Birtles R."/>
            <person name="Schuster S.C."/>
            <person name="Dehio C."/>
        </authorList>
    </citation>
    <scope>NUCLEOTIDE SEQUENCE [LARGE SCALE GENOMIC DNA]</scope>
    <source>
        <strain evidence="3">DSM 28219 / CCUG 45778 / CIP 105476 / IBS 506</strain>
    </source>
</reference>
<evidence type="ECO:0008006" key="4">
    <source>
        <dbReference type="Google" id="ProtNLM"/>
    </source>
</evidence>
<keyword evidence="1" id="KW-1133">Transmembrane helix</keyword>
<protein>
    <recommendedName>
        <fullName evidence="4">LPS export ABC transporter periplasmic protein LptC</fullName>
    </recommendedName>
</protein>
<dbReference type="Proteomes" id="UP000001592">
    <property type="component" value="Chromosome"/>
</dbReference>
<keyword evidence="1" id="KW-0812">Transmembrane</keyword>
<dbReference type="InterPro" id="IPR010664">
    <property type="entry name" value="LipoPS_assembly_LptC-rel"/>
</dbReference>
<dbReference type="eggNOG" id="COG5375">
    <property type="taxonomic scope" value="Bacteria"/>
</dbReference>
<dbReference type="KEGG" id="btr:BT_0015"/>
<dbReference type="Pfam" id="PF06835">
    <property type="entry name" value="LptC"/>
    <property type="match status" value="1"/>
</dbReference>
<dbReference type="EMBL" id="AM260525">
    <property type="protein sequence ID" value="CAK00519.1"/>
    <property type="molecule type" value="Genomic_DNA"/>
</dbReference>
<dbReference type="RefSeq" id="WP_012230275.1">
    <property type="nucleotide sequence ID" value="NC_010161.1"/>
</dbReference>
<accession>A9IL28</accession>